<dbReference type="InterPro" id="IPR040255">
    <property type="entry name" value="Non-specific_endonuclease"/>
</dbReference>
<feature type="domain" description="ENPP1-3/EXOG-like endonuclease/phosphodiesterase" evidence="1">
    <location>
        <begin position="399"/>
        <end position="613"/>
    </location>
</feature>
<dbReference type="InterPro" id="IPR001604">
    <property type="entry name" value="Endo_G_ENPP1-like_dom"/>
</dbReference>
<dbReference type="InterPro" id="IPR020821">
    <property type="entry name" value="ENPP1-3/EXOG-like_nuc-like"/>
</dbReference>
<dbReference type="SMART" id="SM00892">
    <property type="entry name" value="Endonuclease_NS"/>
    <property type="match status" value="1"/>
</dbReference>
<proteinExistence type="predicted"/>
<sequence>MARKTTAGKAQPASPKSTELDRIKRFIRAKGEQMLEHRNVTSLGIGYKEEAGKPGRTLALQFTVERKVALESLEAVHGAPIPASYEFEGMAIPTDVIQRSYKPSYIQVALEAKSPRKSRLDPVLGGISISHIELSAGTLGAVVQDAASGEVLLLSNWHVLCGANGKEGDTIVQPGPFDDSQVQRNKLGVLRRSHLGLAGDCAVASLAGRKVDTTVLELGVAIESVGKPELGDLVVKSGRTTGVTYGEVTRIETLVKMPYEGMGIVNISGFEIGPSADHPADGDEISKGGDSGAAWLAANPKTGKPTSVMLGLHFGGDVQGSDGEFALACSAPAVFQKLEITPLDKTVRTKPGKPPKAGKSLLQTGFQTGFLDFEVALPTFSGKLAKDLIGLDDTDRIDYCHYSVWLSKSRKLARCVAWNIDGNSKKSLSRKGIAFSKDTRGELEDYQLGDELYASNDLDRGHVARRDDLVWGEMAEAQQANIDSFYFSNMTPQHKAFNQASLKGKWGELEDAILDEVVVKDLKVSLWGGPILDEDDRPYRGTRLPDEFWKVVFFTDDADGSHKARAFILSQKDLLGKLKPEALELEMFRWYQVPLATVEARCGFKFDAAIKRYDAATPQGLGSVSARLVEPGRFFEI</sequence>
<evidence type="ECO:0000259" key="2">
    <source>
        <dbReference type="SMART" id="SM00892"/>
    </source>
</evidence>
<dbReference type="PANTHER" id="PTHR13966:SF5">
    <property type="entry name" value="ENDONUCLEASE G, MITOCHONDRIAL"/>
    <property type="match status" value="1"/>
</dbReference>
<dbReference type="RefSeq" id="WP_284195366.1">
    <property type="nucleotide sequence ID" value="NZ_BSOG01000001.1"/>
</dbReference>
<dbReference type="SUPFAM" id="SSF50494">
    <property type="entry name" value="Trypsin-like serine proteases"/>
    <property type="match status" value="1"/>
</dbReference>
<evidence type="ECO:0000259" key="1">
    <source>
        <dbReference type="SMART" id="SM00477"/>
    </source>
</evidence>
<dbReference type="Proteomes" id="UP001156706">
    <property type="component" value="Unassembled WGS sequence"/>
</dbReference>
<dbReference type="Gene3D" id="3.40.570.10">
    <property type="entry name" value="Extracellular Endonuclease, subunit A"/>
    <property type="match status" value="1"/>
</dbReference>
<name>A0ABQ5YFV6_9NEIS</name>
<reference evidence="4" key="1">
    <citation type="journal article" date="2019" name="Int. J. Syst. Evol. Microbiol.">
        <title>The Global Catalogue of Microorganisms (GCM) 10K type strain sequencing project: providing services to taxonomists for standard genome sequencing and annotation.</title>
        <authorList>
            <consortium name="The Broad Institute Genomics Platform"/>
            <consortium name="The Broad Institute Genome Sequencing Center for Infectious Disease"/>
            <person name="Wu L."/>
            <person name="Ma J."/>
        </authorList>
    </citation>
    <scope>NUCLEOTIDE SEQUENCE [LARGE SCALE GENOMIC DNA]</scope>
    <source>
        <strain evidence="4">NBRC 110044</strain>
    </source>
</reference>
<dbReference type="Pfam" id="PF01223">
    <property type="entry name" value="Endonuclease_NS"/>
    <property type="match status" value="1"/>
</dbReference>
<dbReference type="InterPro" id="IPR044929">
    <property type="entry name" value="DNA/RNA_non-sp_Endonuclease_sf"/>
</dbReference>
<feature type="domain" description="DNA/RNA non-specific endonuclease/pyrophosphatase/phosphodiesterase" evidence="2">
    <location>
        <begin position="398"/>
        <end position="613"/>
    </location>
</feature>
<evidence type="ECO:0000313" key="4">
    <source>
        <dbReference type="Proteomes" id="UP001156706"/>
    </source>
</evidence>
<protein>
    <recommendedName>
        <fullName evidence="5">DNA/RNA non-specific endonuclease</fullName>
    </recommendedName>
</protein>
<comment type="caution">
    <text evidence="3">The sequence shown here is derived from an EMBL/GenBank/DDBJ whole genome shotgun (WGS) entry which is preliminary data.</text>
</comment>
<keyword evidence="4" id="KW-1185">Reference proteome</keyword>
<evidence type="ECO:0008006" key="5">
    <source>
        <dbReference type="Google" id="ProtNLM"/>
    </source>
</evidence>
<dbReference type="SUPFAM" id="SSF54060">
    <property type="entry name" value="His-Me finger endonucleases"/>
    <property type="match status" value="1"/>
</dbReference>
<dbReference type="EMBL" id="BSOG01000001">
    <property type="protein sequence ID" value="GLR12235.1"/>
    <property type="molecule type" value="Genomic_DNA"/>
</dbReference>
<dbReference type="InterPro" id="IPR009003">
    <property type="entry name" value="Peptidase_S1_PA"/>
</dbReference>
<dbReference type="InterPro" id="IPR043504">
    <property type="entry name" value="Peptidase_S1_PA_chymotrypsin"/>
</dbReference>
<dbReference type="Gene3D" id="2.40.10.10">
    <property type="entry name" value="Trypsin-like serine proteases"/>
    <property type="match status" value="1"/>
</dbReference>
<evidence type="ECO:0000313" key="3">
    <source>
        <dbReference type="EMBL" id="GLR12235.1"/>
    </source>
</evidence>
<dbReference type="PANTHER" id="PTHR13966">
    <property type="entry name" value="ENDONUCLEASE RELATED"/>
    <property type="match status" value="1"/>
</dbReference>
<accession>A0ABQ5YFV6</accession>
<dbReference type="InterPro" id="IPR044925">
    <property type="entry name" value="His-Me_finger_sf"/>
</dbReference>
<dbReference type="SMART" id="SM00477">
    <property type="entry name" value="NUC"/>
    <property type="match status" value="1"/>
</dbReference>
<gene>
    <name evidence="3" type="ORF">GCM10007907_10250</name>
</gene>
<organism evidence="3 4">
    <name type="scientific">Chitinimonas prasina</name>
    <dbReference type="NCBI Taxonomy" id="1434937"/>
    <lineage>
        <taxon>Bacteria</taxon>
        <taxon>Pseudomonadati</taxon>
        <taxon>Pseudomonadota</taxon>
        <taxon>Betaproteobacteria</taxon>
        <taxon>Neisseriales</taxon>
        <taxon>Chitinibacteraceae</taxon>
        <taxon>Chitinimonas</taxon>
    </lineage>
</organism>